<keyword evidence="2" id="KW-1185">Reference proteome</keyword>
<name>A0A1R3WAL1_9RHOB</name>
<gene>
    <name evidence="1" type="ORF">SAMN05421849_0221</name>
</gene>
<dbReference type="InterPro" id="IPR010982">
    <property type="entry name" value="Lambda_DNA-bd_dom_sf"/>
</dbReference>
<evidence type="ECO:0000313" key="2">
    <source>
        <dbReference type="Proteomes" id="UP000192455"/>
    </source>
</evidence>
<dbReference type="RefSeq" id="WP_076646499.1">
    <property type="nucleotide sequence ID" value="NZ_FTPS01000001.1"/>
</dbReference>
<evidence type="ECO:0000313" key="1">
    <source>
        <dbReference type="EMBL" id="SIT74842.1"/>
    </source>
</evidence>
<dbReference type="STRING" id="515897.SAMN05421849_0221"/>
<protein>
    <submittedName>
        <fullName evidence="1">Uncharacterized protein</fullName>
    </submittedName>
</protein>
<sequence length="118" mass="13038">MTGDRFRTLIEQIWPAHGSQTRAAEYLEVNSSRIREWIRGARPVPDGVAAEIQSLAEQFPGGIRDVDPRRTIAILHQQMLAAGWTAAESAAGILGAAAYNARLHISEDDIQVMMRGRE</sequence>
<accession>A0A1R3WAL1</accession>
<proteinExistence type="predicted"/>
<dbReference type="EMBL" id="FTPS01000001">
    <property type="protein sequence ID" value="SIT74842.1"/>
    <property type="molecule type" value="Genomic_DNA"/>
</dbReference>
<dbReference type="AlphaFoldDB" id="A0A1R3WAL1"/>
<dbReference type="OrthoDB" id="8420639at2"/>
<dbReference type="SUPFAM" id="SSF47413">
    <property type="entry name" value="lambda repressor-like DNA-binding domains"/>
    <property type="match status" value="1"/>
</dbReference>
<dbReference type="Proteomes" id="UP000192455">
    <property type="component" value="Unassembled WGS sequence"/>
</dbReference>
<reference evidence="1 2" key="1">
    <citation type="submission" date="2017-01" db="EMBL/GenBank/DDBJ databases">
        <authorList>
            <person name="Mah S.A."/>
            <person name="Swanson W.J."/>
            <person name="Moy G.W."/>
            <person name="Vacquier V.D."/>
        </authorList>
    </citation>
    <scope>NUCLEOTIDE SEQUENCE [LARGE SCALE GENOMIC DNA]</scope>
    <source>
        <strain evidence="1 2">DSM 21219</strain>
    </source>
</reference>
<organism evidence="1 2">
    <name type="scientific">Pontibaca methylaminivorans</name>
    <dbReference type="NCBI Taxonomy" id="515897"/>
    <lineage>
        <taxon>Bacteria</taxon>
        <taxon>Pseudomonadati</taxon>
        <taxon>Pseudomonadota</taxon>
        <taxon>Alphaproteobacteria</taxon>
        <taxon>Rhodobacterales</taxon>
        <taxon>Roseobacteraceae</taxon>
        <taxon>Pontibaca</taxon>
    </lineage>
</organism>
<dbReference type="GO" id="GO:0003677">
    <property type="term" value="F:DNA binding"/>
    <property type="evidence" value="ECO:0007669"/>
    <property type="project" value="InterPro"/>
</dbReference>